<sequence length="83" mass="9882">MDGYGKGVICIWEDGWTRERSDMYMGIDDTGKERYVWGDRWTWERSDMYMGIDDTGKERKQILPVKCWQTPRLNILGGLWTVE</sequence>
<organism evidence="1 2">
    <name type="scientific">Plakobranchus ocellatus</name>
    <dbReference type="NCBI Taxonomy" id="259542"/>
    <lineage>
        <taxon>Eukaryota</taxon>
        <taxon>Metazoa</taxon>
        <taxon>Spiralia</taxon>
        <taxon>Lophotrochozoa</taxon>
        <taxon>Mollusca</taxon>
        <taxon>Gastropoda</taxon>
        <taxon>Heterobranchia</taxon>
        <taxon>Euthyneura</taxon>
        <taxon>Panpulmonata</taxon>
        <taxon>Sacoglossa</taxon>
        <taxon>Placobranchoidea</taxon>
        <taxon>Plakobranchidae</taxon>
        <taxon>Plakobranchus</taxon>
    </lineage>
</organism>
<protein>
    <submittedName>
        <fullName evidence="1">Uncharacterized protein</fullName>
    </submittedName>
</protein>
<accession>A0AAV3ZXG8</accession>
<dbReference type="EMBL" id="BLXT01003136">
    <property type="protein sequence ID" value="GFO00565.1"/>
    <property type="molecule type" value="Genomic_DNA"/>
</dbReference>
<reference evidence="1 2" key="1">
    <citation type="journal article" date="2021" name="Elife">
        <title>Chloroplast acquisition without the gene transfer in kleptoplastic sea slugs, Plakobranchus ocellatus.</title>
        <authorList>
            <person name="Maeda T."/>
            <person name="Takahashi S."/>
            <person name="Yoshida T."/>
            <person name="Shimamura S."/>
            <person name="Takaki Y."/>
            <person name="Nagai Y."/>
            <person name="Toyoda A."/>
            <person name="Suzuki Y."/>
            <person name="Arimoto A."/>
            <person name="Ishii H."/>
            <person name="Satoh N."/>
            <person name="Nishiyama T."/>
            <person name="Hasebe M."/>
            <person name="Maruyama T."/>
            <person name="Minagawa J."/>
            <person name="Obokata J."/>
            <person name="Shigenobu S."/>
        </authorList>
    </citation>
    <scope>NUCLEOTIDE SEQUENCE [LARGE SCALE GENOMIC DNA]</scope>
</reference>
<keyword evidence="2" id="KW-1185">Reference proteome</keyword>
<dbReference type="Proteomes" id="UP000735302">
    <property type="component" value="Unassembled WGS sequence"/>
</dbReference>
<name>A0AAV3ZXG8_9GAST</name>
<evidence type="ECO:0000313" key="1">
    <source>
        <dbReference type="EMBL" id="GFO00565.1"/>
    </source>
</evidence>
<comment type="caution">
    <text evidence="1">The sequence shown here is derived from an EMBL/GenBank/DDBJ whole genome shotgun (WGS) entry which is preliminary data.</text>
</comment>
<proteinExistence type="predicted"/>
<dbReference type="AlphaFoldDB" id="A0AAV3ZXG8"/>
<evidence type="ECO:0000313" key="2">
    <source>
        <dbReference type="Proteomes" id="UP000735302"/>
    </source>
</evidence>
<gene>
    <name evidence="1" type="ORF">PoB_002707000</name>
</gene>